<accession>A0ACC1KP89</accession>
<gene>
    <name evidence="1" type="ORF">H4R21_006137</name>
</gene>
<evidence type="ECO:0000313" key="2">
    <source>
        <dbReference type="Proteomes" id="UP001140087"/>
    </source>
</evidence>
<evidence type="ECO:0000313" key="1">
    <source>
        <dbReference type="EMBL" id="KAJ2792679.1"/>
    </source>
</evidence>
<sequence length="248" mass="25932">HGADIVTHSATKWINGHGTTIGGVVVDAGSFPWNNGRFPAFTEPVASYDGLRFWDAFGPDAAGRRNLAFLARARLEAMRDLGPCATPFASWLFLQGLETLPLRAERHNANALALARWLARHPAVSWVSYPGLEDHPHHALARQYLRGGYGGVLSFGIRGGLVAGDAFVSAVRLASHLANVGDAKTLVIQPAATTHRQMSAAEQAAAGVCADAVRVSVGLEHIDDITADFDAALAAAAAAAAASAGPVE</sequence>
<reference evidence="1" key="1">
    <citation type="submission" date="2022-07" db="EMBL/GenBank/DDBJ databases">
        <title>Phylogenomic reconstructions and comparative analyses of Kickxellomycotina fungi.</title>
        <authorList>
            <person name="Reynolds N.K."/>
            <person name="Stajich J.E."/>
            <person name="Barry K."/>
            <person name="Grigoriev I.V."/>
            <person name="Crous P."/>
            <person name="Smith M.E."/>
        </authorList>
    </citation>
    <scope>NUCLEOTIDE SEQUENCE</scope>
    <source>
        <strain evidence="1">BCRC 34780</strain>
    </source>
</reference>
<comment type="caution">
    <text evidence="1">The sequence shown here is derived from an EMBL/GenBank/DDBJ whole genome shotgun (WGS) entry which is preliminary data.</text>
</comment>
<dbReference type="EMBL" id="JANBUN010003115">
    <property type="protein sequence ID" value="KAJ2792679.1"/>
    <property type="molecule type" value="Genomic_DNA"/>
</dbReference>
<feature type="non-terminal residue" evidence="1">
    <location>
        <position position="1"/>
    </location>
</feature>
<protein>
    <submittedName>
        <fullName evidence="1">Uncharacterized protein</fullName>
    </submittedName>
</protein>
<proteinExistence type="predicted"/>
<organism evidence="1 2">
    <name type="scientific">Coemansia helicoidea</name>
    <dbReference type="NCBI Taxonomy" id="1286919"/>
    <lineage>
        <taxon>Eukaryota</taxon>
        <taxon>Fungi</taxon>
        <taxon>Fungi incertae sedis</taxon>
        <taxon>Zoopagomycota</taxon>
        <taxon>Kickxellomycotina</taxon>
        <taxon>Kickxellomycetes</taxon>
        <taxon>Kickxellales</taxon>
        <taxon>Kickxellaceae</taxon>
        <taxon>Coemansia</taxon>
    </lineage>
</organism>
<keyword evidence="2" id="KW-1185">Reference proteome</keyword>
<name>A0ACC1KP89_9FUNG</name>
<dbReference type="Proteomes" id="UP001140087">
    <property type="component" value="Unassembled WGS sequence"/>
</dbReference>